<feature type="domain" description="AAA+ ATPase" evidence="3">
    <location>
        <begin position="137"/>
        <end position="273"/>
    </location>
</feature>
<dbReference type="InterPro" id="IPR003593">
    <property type="entry name" value="AAA+_ATPase"/>
</dbReference>
<sequence>MMEEILRLFPPDIRQAVKEKVGNRWNILQEIRIRIDKPMELSFDMKTEWIGNNRPNQQDGLFIVNQLSAFSLYRMEDELREGYITIEGGHRVGIAGKVNTLKGSVKAIQHITFFNIRIAKEKIGAAIALLPYIYEQNYLNTLIIGPPQTGKTTLIRDITRVIASGWKKAEAKKVGVIDERSEIAASIRGVPQHDIGLRADVLDACPKAEGLMMMIRSMSPDVLIVDEIGGKEDIAALIEAINAGVTIICSIHGQDLDELKKRPSLQILFEQKVFQRMVILEKQNKPAQIQRIYDQNEINILKKSRYFANEVDRGTSFHRYNYMDGV</sequence>
<dbReference type="GO" id="GO:0005524">
    <property type="term" value="F:ATP binding"/>
    <property type="evidence" value="ECO:0007669"/>
    <property type="project" value="UniProtKB-KW"/>
</dbReference>
<dbReference type="Gene3D" id="3.40.50.300">
    <property type="entry name" value="P-loop containing nucleotide triphosphate hydrolases"/>
    <property type="match status" value="1"/>
</dbReference>
<accession>A0A345PHF6</accession>
<evidence type="ECO:0000259" key="3">
    <source>
        <dbReference type="SMART" id="SM00382"/>
    </source>
</evidence>
<name>A0A345PHF6_9BACI</name>
<keyword evidence="1" id="KW-0547">Nucleotide-binding</keyword>
<evidence type="ECO:0000256" key="2">
    <source>
        <dbReference type="ARBA" id="ARBA00022840"/>
    </source>
</evidence>
<dbReference type="PANTHER" id="PTHR20953:SF3">
    <property type="entry name" value="P-LOOP CONTAINING NUCLEOSIDE TRIPHOSPHATE HYDROLASES SUPERFAMILY PROTEIN"/>
    <property type="match status" value="1"/>
</dbReference>
<gene>
    <name evidence="4" type="primary">spoIIIAA</name>
    <name evidence="4" type="ORF">CUC15_11110</name>
</gene>
<dbReference type="OrthoDB" id="9768243at2"/>
<dbReference type="KEGG" id="ocn:CUC15_11110"/>
<dbReference type="NCBIfam" id="TIGR02858">
    <property type="entry name" value="spore_III_AA"/>
    <property type="match status" value="1"/>
</dbReference>
<proteinExistence type="predicted"/>
<evidence type="ECO:0000313" key="5">
    <source>
        <dbReference type="Proteomes" id="UP000253908"/>
    </source>
</evidence>
<dbReference type="PANTHER" id="PTHR20953">
    <property type="entry name" value="KINASE-RELATED"/>
    <property type="match status" value="1"/>
</dbReference>
<protein>
    <submittedName>
        <fullName evidence="4">Stage III sporulation protein AA</fullName>
    </submittedName>
</protein>
<dbReference type="InterPro" id="IPR045735">
    <property type="entry name" value="Spore_III_AA_AAA+_ATPase"/>
</dbReference>
<dbReference type="SMART" id="SM00382">
    <property type="entry name" value="AAA"/>
    <property type="match status" value="1"/>
</dbReference>
<dbReference type="EMBL" id="CP024848">
    <property type="protein sequence ID" value="AXI09436.1"/>
    <property type="molecule type" value="Genomic_DNA"/>
</dbReference>
<dbReference type="Pfam" id="PF19568">
    <property type="entry name" value="Spore_III_AA"/>
    <property type="match status" value="1"/>
</dbReference>
<dbReference type="InterPro" id="IPR014217">
    <property type="entry name" value="Spore_III_AA"/>
</dbReference>
<evidence type="ECO:0000256" key="1">
    <source>
        <dbReference type="ARBA" id="ARBA00022741"/>
    </source>
</evidence>
<organism evidence="4 5">
    <name type="scientific">Oceanobacillus zhaokaii</name>
    <dbReference type="NCBI Taxonomy" id="2052660"/>
    <lineage>
        <taxon>Bacteria</taxon>
        <taxon>Bacillati</taxon>
        <taxon>Bacillota</taxon>
        <taxon>Bacilli</taxon>
        <taxon>Bacillales</taxon>
        <taxon>Bacillaceae</taxon>
        <taxon>Oceanobacillus</taxon>
    </lineage>
</organism>
<reference evidence="5" key="1">
    <citation type="submission" date="2017-11" db="EMBL/GenBank/DDBJ databases">
        <authorList>
            <person name="Zhu W."/>
        </authorList>
    </citation>
    <scope>NUCLEOTIDE SEQUENCE [LARGE SCALE GENOMIC DNA]</scope>
    <source>
        <strain evidence="5">160</strain>
    </source>
</reference>
<dbReference type="InterPro" id="IPR027417">
    <property type="entry name" value="P-loop_NTPase"/>
</dbReference>
<dbReference type="SUPFAM" id="SSF52540">
    <property type="entry name" value="P-loop containing nucleoside triphosphate hydrolases"/>
    <property type="match status" value="1"/>
</dbReference>
<keyword evidence="2" id="KW-0067">ATP-binding</keyword>
<dbReference type="Proteomes" id="UP000253908">
    <property type="component" value="Chromosome"/>
</dbReference>
<evidence type="ECO:0000313" key="4">
    <source>
        <dbReference type="EMBL" id="AXI09436.1"/>
    </source>
</evidence>
<keyword evidence="5" id="KW-1185">Reference proteome</keyword>
<dbReference type="AlphaFoldDB" id="A0A345PHF6"/>